<reference evidence="5 6" key="1">
    <citation type="journal article" date="2018" name="IMA Fungus">
        <title>IMA Genome-F 10: Nine draft genome sequences of Claviceps purpurea s.lat., including C. arundinis, C. humidiphila, and C. cf. spartinae, pseudomolecules for the pitch canker pathogen Fusarium circinatum, draft genome of Davidsoniella eucalypti, Grosmannia galeiformis, Quambalaria eucalypti, and Teratosphaeria destructans.</title>
        <authorList>
            <person name="Wingfield B.D."/>
            <person name="Liu M."/>
            <person name="Nguyen H.D."/>
            <person name="Lane F.A."/>
            <person name="Morgan S.W."/>
            <person name="De Vos L."/>
            <person name="Wilken P.M."/>
            <person name="Duong T.A."/>
            <person name="Aylward J."/>
            <person name="Coetzee M.P."/>
            <person name="Dadej K."/>
            <person name="De Beer Z.W."/>
            <person name="Findlay W."/>
            <person name="Havenga M."/>
            <person name="Kolarik M."/>
            <person name="Menzies J.G."/>
            <person name="Naidoo K."/>
            <person name="Pochopski O."/>
            <person name="Shoukouhi P."/>
            <person name="Santana Q.C."/>
            <person name="Seifert K.A."/>
            <person name="Soal N."/>
            <person name="Steenkamp E.T."/>
            <person name="Tatham C.T."/>
            <person name="van der Nest M.A."/>
            <person name="Wingfield M.J."/>
        </authorList>
    </citation>
    <scope>NUCLEOTIDE SEQUENCE [LARGE SCALE GENOMIC DNA]</scope>
    <source>
        <strain evidence="5">CMW44962</strain>
    </source>
</reference>
<dbReference type="InterPro" id="IPR025676">
    <property type="entry name" value="Clr5_dom"/>
</dbReference>
<accession>A0A9W7SK68</accession>
<dbReference type="Proteomes" id="UP001138500">
    <property type="component" value="Unassembled WGS sequence"/>
</dbReference>
<evidence type="ECO:0000313" key="6">
    <source>
        <dbReference type="Proteomes" id="UP001138500"/>
    </source>
</evidence>
<feature type="region of interest" description="Disordered" evidence="1">
    <location>
        <begin position="123"/>
        <end position="166"/>
    </location>
</feature>
<feature type="compositionally biased region" description="Basic and acidic residues" evidence="1">
    <location>
        <begin position="460"/>
        <end position="475"/>
    </location>
</feature>
<name>A0A9W7SK68_9PEZI</name>
<gene>
    <name evidence="5" type="ORF">Tdes44962_MAKER05443</name>
</gene>
<dbReference type="AlphaFoldDB" id="A0A9W7SK68"/>
<feature type="domain" description="Clr5" evidence="2">
    <location>
        <begin position="9"/>
        <end position="65"/>
    </location>
</feature>
<keyword evidence="6" id="KW-1185">Reference proteome</keyword>
<evidence type="ECO:0000256" key="1">
    <source>
        <dbReference type="SAM" id="MobiDB-lite"/>
    </source>
</evidence>
<dbReference type="EMBL" id="RIBY02002367">
    <property type="protein sequence ID" value="KAH9818150.1"/>
    <property type="molecule type" value="Genomic_DNA"/>
</dbReference>
<proteinExistence type="predicted"/>
<feature type="region of interest" description="Disordered" evidence="1">
    <location>
        <begin position="433"/>
        <end position="486"/>
    </location>
</feature>
<feature type="domain" description="Tri-helical" evidence="3">
    <location>
        <begin position="248"/>
        <end position="332"/>
    </location>
</feature>
<dbReference type="PANTHER" id="PTHR38788">
    <property type="entry name" value="CLR5 DOMAIN-CONTAINING PROTEIN"/>
    <property type="match status" value="1"/>
</dbReference>
<feature type="domain" description="DUF7767" evidence="4">
    <location>
        <begin position="488"/>
        <end position="578"/>
    </location>
</feature>
<dbReference type="Pfam" id="PF14420">
    <property type="entry name" value="Clr5"/>
    <property type="match status" value="1"/>
</dbReference>
<feature type="compositionally biased region" description="Pro residues" evidence="1">
    <location>
        <begin position="441"/>
        <end position="458"/>
    </location>
</feature>
<dbReference type="PANTHER" id="PTHR38788:SF5">
    <property type="entry name" value="CLR5 DOMAIN-CONTAINING PROTEIN"/>
    <property type="match status" value="1"/>
</dbReference>
<feature type="domain" description="Tri-helical" evidence="3">
    <location>
        <begin position="343"/>
        <end position="426"/>
    </location>
</feature>
<evidence type="ECO:0000313" key="5">
    <source>
        <dbReference type="EMBL" id="KAH9818150.1"/>
    </source>
</evidence>
<dbReference type="InterPro" id="IPR056669">
    <property type="entry name" value="DUF7767"/>
</dbReference>
<protein>
    <submittedName>
        <fullName evidence="5">Clr5 domain</fullName>
    </submittedName>
</protein>
<dbReference type="InterPro" id="IPR057940">
    <property type="entry name" value="Tri-helical_dom"/>
</dbReference>
<comment type="caution">
    <text evidence="5">The sequence shown here is derived from an EMBL/GenBank/DDBJ whole genome shotgun (WGS) entry which is preliminary data.</text>
</comment>
<dbReference type="Pfam" id="PF24962">
    <property type="entry name" value="DUF7767"/>
    <property type="match status" value="1"/>
</dbReference>
<reference evidence="5 6" key="2">
    <citation type="journal article" date="2021" name="Curr. Genet.">
        <title>Genetic response to nitrogen starvation in the aggressive Eucalyptus foliar pathogen Teratosphaeria destructans.</title>
        <authorList>
            <person name="Havenga M."/>
            <person name="Wingfield B.D."/>
            <person name="Wingfield M.J."/>
            <person name="Dreyer L.L."/>
            <person name="Roets F."/>
            <person name="Aylward J."/>
        </authorList>
    </citation>
    <scope>NUCLEOTIDE SEQUENCE [LARGE SCALE GENOMIC DNA]</scope>
    <source>
        <strain evidence="5">CMW44962</strain>
    </source>
</reference>
<dbReference type="OrthoDB" id="4115389at2759"/>
<feature type="region of interest" description="Disordered" evidence="1">
    <location>
        <begin position="204"/>
        <end position="228"/>
    </location>
</feature>
<organism evidence="5 6">
    <name type="scientific">Teratosphaeria destructans</name>
    <dbReference type="NCBI Taxonomy" id="418781"/>
    <lineage>
        <taxon>Eukaryota</taxon>
        <taxon>Fungi</taxon>
        <taxon>Dikarya</taxon>
        <taxon>Ascomycota</taxon>
        <taxon>Pezizomycotina</taxon>
        <taxon>Dothideomycetes</taxon>
        <taxon>Dothideomycetidae</taxon>
        <taxon>Mycosphaerellales</taxon>
        <taxon>Teratosphaeriaceae</taxon>
        <taxon>Teratosphaeria</taxon>
    </lineage>
</organism>
<evidence type="ECO:0000259" key="2">
    <source>
        <dbReference type="Pfam" id="PF14420"/>
    </source>
</evidence>
<sequence length="582" mass="66132">MGSAGRPPRYDWDDKKDICYQLYVEQKKSPPEIVRYFANHFGVPESEIPSARLFRRQFLEKWNFPRRIKRLTPDEEALVVERIKQLWEQNLRVREIKETLEDEGWGLRPLEFRRLRLQNDFKRREGNQGAKRGTSEDESGSSNKRRRGESQQQMPPNNVYGMDPAMGATNGFDAGANALMALHSRQDYGWTAQNQTQYIQHVAQPQGDYDQAPAKRNSKKKTRGRAQLPADIPSAESRFNSETTLTECKDCLRLDNDMYMAIRSDFEQICVEHDVERKKAALDSGLWQQVKDQLVRENMHLSALMHPLQPDLEKKAVALDNICCDVTKRMRVMNKGKLRLAEANNLLGLNPRISKQVRGLFQDILARGNYTNRQECGEEHWTEMRNEWHAMSPILTQAVADSLVNPRKMKAIDLLGREAVKRYTDDKTKAELQLQNGHAPGKPPKPKGPPRAVPPKRVPPPKEPKPRGRPRKDNVDPQLDPALAALDDPIPVDFRLGPDSHIVGYHPRIWHGELKQRSVQALHQAARSRAGAANVTSVQGILKNGEGMEVVHTVVENEDLDGYLNAAGDVPTFVVVLEGGYA</sequence>
<dbReference type="Pfam" id="PF24465">
    <property type="entry name" value="Tri-helical"/>
    <property type="match status" value="2"/>
</dbReference>
<evidence type="ECO:0000259" key="3">
    <source>
        <dbReference type="Pfam" id="PF24465"/>
    </source>
</evidence>
<evidence type="ECO:0000259" key="4">
    <source>
        <dbReference type="Pfam" id="PF24962"/>
    </source>
</evidence>